<dbReference type="Ensembl" id="ENSPTET00000002001.1">
    <property type="protein sequence ID" value="ENSPTEP00000001365.1"/>
    <property type="gene ID" value="ENSPTEG00000001501.1"/>
</dbReference>
<proteinExistence type="inferred from homology"/>
<dbReference type="InterPro" id="IPR000186">
    <property type="entry name" value="IL-5"/>
</dbReference>
<evidence type="ECO:0000256" key="14">
    <source>
        <dbReference type="SAM" id="SignalP"/>
    </source>
</evidence>
<protein>
    <recommendedName>
        <fullName evidence="3">Interleukin-5</fullName>
    </recommendedName>
    <alternativeName>
        <fullName evidence="11">Eosinophil differentiation factor</fullName>
    </alternativeName>
    <alternativeName>
        <fullName evidence="10">T-cell replacing factor</fullName>
    </alternativeName>
</protein>
<evidence type="ECO:0000256" key="5">
    <source>
        <dbReference type="ARBA" id="ARBA00022525"/>
    </source>
</evidence>
<evidence type="ECO:0000256" key="4">
    <source>
        <dbReference type="ARBA" id="ARBA00022514"/>
    </source>
</evidence>
<keyword evidence="6 14" id="KW-0732">Signal</keyword>
<evidence type="ECO:0000256" key="6">
    <source>
        <dbReference type="ARBA" id="ARBA00022729"/>
    </source>
</evidence>
<keyword evidence="16" id="KW-1185">Reference proteome</keyword>
<evidence type="ECO:0000256" key="9">
    <source>
        <dbReference type="ARBA" id="ARBA00023180"/>
    </source>
</evidence>
<dbReference type="SUPFAM" id="SSF47266">
    <property type="entry name" value="4-helical cytokines"/>
    <property type="match status" value="2"/>
</dbReference>
<dbReference type="GO" id="GO:0005615">
    <property type="term" value="C:extracellular space"/>
    <property type="evidence" value="ECO:0007669"/>
    <property type="project" value="UniProtKB-KW"/>
</dbReference>
<dbReference type="Pfam" id="PF02025">
    <property type="entry name" value="IL5"/>
    <property type="match status" value="2"/>
</dbReference>
<feature type="signal peptide" evidence="14">
    <location>
        <begin position="1"/>
        <end position="17"/>
    </location>
</feature>
<feature type="transmembrane region" description="Helical" evidence="13">
    <location>
        <begin position="110"/>
        <end position="134"/>
    </location>
</feature>
<feature type="chain" id="PRO_5034014637" description="Interleukin-5" evidence="14">
    <location>
        <begin position="18"/>
        <end position="167"/>
    </location>
</feature>
<keyword evidence="13" id="KW-0812">Transmembrane</keyword>
<comment type="similarity">
    <text evidence="2">Belongs to the IL-5 family.</text>
</comment>
<dbReference type="Gene3D" id="1.20.1250.10">
    <property type="match status" value="2"/>
</dbReference>
<evidence type="ECO:0000313" key="16">
    <source>
        <dbReference type="Proteomes" id="UP000694416"/>
    </source>
</evidence>
<keyword evidence="8" id="KW-1015">Disulfide bond</keyword>
<keyword evidence="7" id="KW-0339">Growth factor</keyword>
<comment type="subunit">
    <text evidence="12">Homodimer; disulfide-linked. Interacts with IL5RA. Interacts with CSF2RB.</text>
</comment>
<reference evidence="15" key="2">
    <citation type="submission" date="2025-09" db="UniProtKB">
        <authorList>
            <consortium name="Ensembl"/>
        </authorList>
    </citation>
    <scope>IDENTIFICATION</scope>
</reference>
<dbReference type="Proteomes" id="UP000694416">
    <property type="component" value="Unplaced"/>
</dbReference>
<evidence type="ECO:0000256" key="8">
    <source>
        <dbReference type="ARBA" id="ARBA00023157"/>
    </source>
</evidence>
<keyword evidence="9" id="KW-0325">Glycoprotein</keyword>
<evidence type="ECO:0000256" key="12">
    <source>
        <dbReference type="ARBA" id="ARBA00034135"/>
    </source>
</evidence>
<dbReference type="GO" id="GO:0005125">
    <property type="term" value="F:cytokine activity"/>
    <property type="evidence" value="ECO:0007669"/>
    <property type="project" value="UniProtKB-KW"/>
</dbReference>
<dbReference type="GO" id="GO:0006955">
    <property type="term" value="P:immune response"/>
    <property type="evidence" value="ECO:0007669"/>
    <property type="project" value="InterPro"/>
</dbReference>
<name>A0A8C9GBU9_9PRIM</name>
<dbReference type="PANTHER" id="PTHR48491">
    <property type="entry name" value="INTERLEUKIN-5"/>
    <property type="match status" value="1"/>
</dbReference>
<dbReference type="PRINTS" id="PR00432">
    <property type="entry name" value="INTERLEUKIN5"/>
</dbReference>
<evidence type="ECO:0000256" key="2">
    <source>
        <dbReference type="ARBA" id="ARBA00006740"/>
    </source>
</evidence>
<dbReference type="AlphaFoldDB" id="A0A8C9GBU9"/>
<keyword evidence="13" id="KW-0472">Membrane</keyword>
<keyword evidence="13" id="KW-1133">Transmembrane helix</keyword>
<keyword evidence="4" id="KW-0202">Cytokine</keyword>
<evidence type="ECO:0000256" key="1">
    <source>
        <dbReference type="ARBA" id="ARBA00004613"/>
    </source>
</evidence>
<keyword evidence="5" id="KW-0964">Secreted</keyword>
<evidence type="ECO:0000313" key="15">
    <source>
        <dbReference type="Ensembl" id="ENSPTEP00000001365.1"/>
    </source>
</evidence>
<dbReference type="GO" id="GO:0005137">
    <property type="term" value="F:interleukin-5 receptor binding"/>
    <property type="evidence" value="ECO:0007669"/>
    <property type="project" value="InterPro"/>
</dbReference>
<dbReference type="GO" id="GO:0008083">
    <property type="term" value="F:growth factor activity"/>
    <property type="evidence" value="ECO:0007669"/>
    <property type="project" value="UniProtKB-KW"/>
</dbReference>
<evidence type="ECO:0000256" key="10">
    <source>
        <dbReference type="ARBA" id="ARBA00031343"/>
    </source>
</evidence>
<evidence type="ECO:0000256" key="11">
    <source>
        <dbReference type="ARBA" id="ARBA00033290"/>
    </source>
</evidence>
<organism evidence="15 16">
    <name type="scientific">Piliocolobus tephrosceles</name>
    <name type="common">Ugandan red Colobus</name>
    <dbReference type="NCBI Taxonomy" id="591936"/>
    <lineage>
        <taxon>Eukaryota</taxon>
        <taxon>Metazoa</taxon>
        <taxon>Chordata</taxon>
        <taxon>Craniata</taxon>
        <taxon>Vertebrata</taxon>
        <taxon>Euteleostomi</taxon>
        <taxon>Mammalia</taxon>
        <taxon>Eutheria</taxon>
        <taxon>Euarchontoglires</taxon>
        <taxon>Primates</taxon>
        <taxon>Haplorrhini</taxon>
        <taxon>Catarrhini</taxon>
        <taxon>Cercopithecidae</taxon>
        <taxon>Colobinae</taxon>
        <taxon>Piliocolobus</taxon>
    </lineage>
</organism>
<evidence type="ECO:0000256" key="7">
    <source>
        <dbReference type="ARBA" id="ARBA00023030"/>
    </source>
</evidence>
<dbReference type="InterPro" id="IPR009079">
    <property type="entry name" value="4_helix_cytokine-like_core"/>
</dbReference>
<dbReference type="PANTHER" id="PTHR48491:SF1">
    <property type="entry name" value="INTERLEUKIN-5"/>
    <property type="match status" value="1"/>
</dbReference>
<comment type="subcellular location">
    <subcellularLocation>
        <location evidence="1">Secreted</location>
    </subcellularLocation>
</comment>
<evidence type="ECO:0000256" key="13">
    <source>
        <dbReference type="SAM" id="Phobius"/>
    </source>
</evidence>
<evidence type="ECO:0000256" key="3">
    <source>
        <dbReference type="ARBA" id="ARBA00019463"/>
    </source>
</evidence>
<reference evidence="15" key="1">
    <citation type="submission" date="2025-08" db="UniProtKB">
        <authorList>
            <consortium name="Ensembl"/>
        </authorList>
    </citation>
    <scope>IDENTIFICATION</scope>
</reference>
<accession>A0A8C9GBU9</accession>
<sequence>MLLHLSLIALGAAYMYAIPTEIPTSALVKETLALLSTHRTLLIGNETLRIPVPVHKHHQLCTEEIFQGIGTLESQTVQGGTVERLFKNLSLIKKYIDGQKVSYTHSMETVFVWLCLFLWNWQFPIISIVIFLFSQKKCGEERRRVNQFLDYLQEFLGVMNTEWIIES</sequence>